<evidence type="ECO:0000256" key="5">
    <source>
        <dbReference type="RuleBase" id="RU004381"/>
    </source>
</evidence>
<keyword evidence="8" id="KW-1185">Reference proteome</keyword>
<organism evidence="7 8">
    <name type="scientific">Vulcanisaeta moutnovskia (strain 768-28)</name>
    <dbReference type="NCBI Taxonomy" id="985053"/>
    <lineage>
        <taxon>Archaea</taxon>
        <taxon>Thermoproteota</taxon>
        <taxon>Thermoprotei</taxon>
        <taxon>Thermoproteales</taxon>
        <taxon>Thermoproteaceae</taxon>
        <taxon>Vulcanisaeta</taxon>
    </lineage>
</organism>
<feature type="compositionally biased region" description="Basic residues" evidence="6">
    <location>
        <begin position="121"/>
        <end position="133"/>
    </location>
</feature>
<reference evidence="7 8" key="1">
    <citation type="journal article" date="2011" name="J. Bacteriol.">
        <title>Complete genome sequence of 'Vulcanisaeta moutnovskia' strain 768-28, a novel member of the hyperthermophilic crenarchaeal genus vulcanisaeta.</title>
        <authorList>
            <person name="Gumerov V.M."/>
            <person name="Mardanov A.V."/>
            <person name="Beletsky A.V."/>
            <person name="Prokofeva M.I."/>
            <person name="Bonch-Osmolovskaya E.A."/>
            <person name="Ravin N.V."/>
            <person name="Skryabin K.G."/>
        </authorList>
    </citation>
    <scope>NUCLEOTIDE SEQUENCE [LARGE SCALE GENOMIC DNA]</scope>
    <source>
        <strain evidence="7 8">768-28</strain>
    </source>
</reference>
<dbReference type="HAMAP" id="MF_00545">
    <property type="entry name" value="Ribosomal_eS24"/>
    <property type="match status" value="1"/>
</dbReference>
<evidence type="ECO:0000313" key="8">
    <source>
        <dbReference type="Proteomes" id="UP000007485"/>
    </source>
</evidence>
<dbReference type="EMBL" id="CP002529">
    <property type="protein sequence ID" value="ADY01334.1"/>
    <property type="molecule type" value="Genomic_DNA"/>
</dbReference>
<dbReference type="KEGG" id="vmo:VMUT_1129"/>
<proteinExistence type="inferred from homology"/>
<accession>F0QY97</accession>
<keyword evidence="3 4" id="KW-0687">Ribonucleoprotein</keyword>
<gene>
    <name evidence="4" type="primary">rps24e</name>
    <name evidence="7" type="ordered locus">VMUT_1129</name>
</gene>
<name>F0QY97_VULM7</name>
<feature type="region of interest" description="Disordered" evidence="6">
    <location>
        <begin position="113"/>
        <end position="133"/>
    </location>
</feature>
<protein>
    <recommendedName>
        <fullName evidence="4">Small ribosomal subunit protein eS24</fullName>
    </recommendedName>
</protein>
<dbReference type="STRING" id="985053.VMUT_1129"/>
<comment type="similarity">
    <text evidence="1 4 5">Belongs to the eukaryotic ribosomal protein eS24 family.</text>
</comment>
<dbReference type="OrthoDB" id="27533at2157"/>
<dbReference type="InterPro" id="IPR018098">
    <property type="entry name" value="Ribosomal_eS24_CS"/>
</dbReference>
<dbReference type="GeneID" id="10288781"/>
<dbReference type="GO" id="GO:0005840">
    <property type="term" value="C:ribosome"/>
    <property type="evidence" value="ECO:0007669"/>
    <property type="project" value="UniProtKB-KW"/>
</dbReference>
<dbReference type="Pfam" id="PF01282">
    <property type="entry name" value="Ribosomal_S24e"/>
    <property type="match status" value="1"/>
</dbReference>
<keyword evidence="2 4" id="KW-0689">Ribosomal protein</keyword>
<evidence type="ECO:0000256" key="1">
    <source>
        <dbReference type="ARBA" id="ARBA00009680"/>
    </source>
</evidence>
<dbReference type="Proteomes" id="UP000007485">
    <property type="component" value="Chromosome"/>
</dbReference>
<dbReference type="RefSeq" id="WP_013604496.1">
    <property type="nucleotide sequence ID" value="NC_015151.1"/>
</dbReference>
<dbReference type="AlphaFoldDB" id="F0QY97"/>
<evidence type="ECO:0000256" key="2">
    <source>
        <dbReference type="ARBA" id="ARBA00022980"/>
    </source>
</evidence>
<dbReference type="PROSITE" id="PS00529">
    <property type="entry name" value="RIBOSOMAL_S24E"/>
    <property type="match status" value="1"/>
</dbReference>
<dbReference type="HOGENOM" id="CLU_107248_3_0_2"/>
<dbReference type="InterPro" id="IPR053709">
    <property type="entry name" value="eRP_eS24_sf"/>
</dbReference>
<dbReference type="Gene3D" id="3.30.70.3370">
    <property type="match status" value="1"/>
</dbReference>
<dbReference type="InterPro" id="IPR001976">
    <property type="entry name" value="Ribosomal_eS24"/>
</dbReference>
<dbReference type="InterPro" id="IPR012678">
    <property type="entry name" value="Ribosomal_uL23/eL15/eS24_sf"/>
</dbReference>
<sequence>MSIPTPQLPEGVEAGKLVLKLLNIRENKVFGRKEVSAEAWHVGLPTPSRLQLREEIAKAMGVDVKQVYVVRVITEYGRHRSTIEAHVYDDLSTGERIEPLYVKLRNIPKEEAKKIREEMKKKKTEKKKAAAKK</sequence>
<evidence type="ECO:0000256" key="6">
    <source>
        <dbReference type="SAM" id="MobiDB-lite"/>
    </source>
</evidence>
<dbReference type="SUPFAM" id="SSF54189">
    <property type="entry name" value="Ribosomal proteins S24e, L23 and L15e"/>
    <property type="match status" value="1"/>
</dbReference>
<dbReference type="GO" id="GO:0003735">
    <property type="term" value="F:structural constituent of ribosome"/>
    <property type="evidence" value="ECO:0007669"/>
    <property type="project" value="InterPro"/>
</dbReference>
<dbReference type="GO" id="GO:0006412">
    <property type="term" value="P:translation"/>
    <property type="evidence" value="ECO:0007669"/>
    <property type="project" value="UniProtKB-UniRule"/>
</dbReference>
<evidence type="ECO:0000256" key="3">
    <source>
        <dbReference type="ARBA" id="ARBA00023274"/>
    </source>
</evidence>
<evidence type="ECO:0000256" key="4">
    <source>
        <dbReference type="HAMAP-Rule" id="MF_00545"/>
    </source>
</evidence>
<dbReference type="PANTHER" id="PTHR10496">
    <property type="entry name" value="40S RIBOSOMAL PROTEIN S24"/>
    <property type="match status" value="1"/>
</dbReference>
<dbReference type="GO" id="GO:1990904">
    <property type="term" value="C:ribonucleoprotein complex"/>
    <property type="evidence" value="ECO:0007669"/>
    <property type="project" value="UniProtKB-KW"/>
</dbReference>
<evidence type="ECO:0000313" key="7">
    <source>
        <dbReference type="EMBL" id="ADY01334.1"/>
    </source>
</evidence>
<dbReference type="eggNOG" id="arCOG04182">
    <property type="taxonomic scope" value="Archaea"/>
</dbReference>